<evidence type="ECO:0000313" key="8">
    <source>
        <dbReference type="Proteomes" id="UP000635384"/>
    </source>
</evidence>
<keyword evidence="8" id="KW-1185">Reference proteome</keyword>
<evidence type="ECO:0000256" key="3">
    <source>
        <dbReference type="ARBA" id="ARBA00023239"/>
    </source>
</evidence>
<evidence type="ECO:0000256" key="5">
    <source>
        <dbReference type="ARBA" id="ARBA00030918"/>
    </source>
</evidence>
<dbReference type="Proteomes" id="UP000635384">
    <property type="component" value="Unassembled WGS sequence"/>
</dbReference>
<dbReference type="PANTHER" id="PTHR30124">
    <property type="entry name" value="MEMBRANE-BOUND LYTIC MUREIN TRANSGLYCOSYLASE A"/>
    <property type="match status" value="1"/>
</dbReference>
<comment type="caution">
    <text evidence="7">The sequence shown here is derived from an EMBL/GenBank/DDBJ whole genome shotgun (WGS) entry which is preliminary data.</text>
</comment>
<dbReference type="InterPro" id="IPR036908">
    <property type="entry name" value="RlpA-like_sf"/>
</dbReference>
<evidence type="ECO:0000313" key="7">
    <source>
        <dbReference type="EMBL" id="MBD2840712.1"/>
    </source>
</evidence>
<dbReference type="EC" id="4.2.2.n1" evidence="2"/>
<protein>
    <recommendedName>
        <fullName evidence="2">peptidoglycan lytic exotransglycosylase</fullName>
        <ecNumber evidence="2">4.2.2.n1</ecNumber>
    </recommendedName>
    <alternativeName>
        <fullName evidence="5">Murein hydrolase A</fullName>
    </alternativeName>
</protein>
<dbReference type="Gene3D" id="2.40.40.10">
    <property type="entry name" value="RlpA-like domain"/>
    <property type="match status" value="1"/>
</dbReference>
<evidence type="ECO:0000256" key="4">
    <source>
        <dbReference type="ARBA" id="ARBA00023316"/>
    </source>
</evidence>
<dbReference type="InterPro" id="IPR005300">
    <property type="entry name" value="MltA_B"/>
</dbReference>
<dbReference type="Pfam" id="PF03562">
    <property type="entry name" value="MltA"/>
    <property type="match status" value="1"/>
</dbReference>
<dbReference type="SUPFAM" id="SSF50685">
    <property type="entry name" value="Barwin-like endoglucanases"/>
    <property type="match status" value="1"/>
</dbReference>
<proteinExistence type="predicted"/>
<dbReference type="Gene3D" id="2.40.240.50">
    <property type="entry name" value="Barwin-like endoglucanases"/>
    <property type="match status" value="1"/>
</dbReference>
<dbReference type="Pfam" id="PF06725">
    <property type="entry name" value="3D"/>
    <property type="match status" value="1"/>
</dbReference>
<dbReference type="InterPro" id="IPR026044">
    <property type="entry name" value="MltA"/>
</dbReference>
<accession>A0ABR8KN69</accession>
<keyword evidence="4" id="KW-0961">Cell wall biogenesis/degradation</keyword>
<evidence type="ECO:0000259" key="6">
    <source>
        <dbReference type="SMART" id="SM00925"/>
    </source>
</evidence>
<gene>
    <name evidence="7" type="ORF">IB285_00410</name>
</gene>
<dbReference type="PROSITE" id="PS51257">
    <property type="entry name" value="PROKAR_LIPOPROTEIN"/>
    <property type="match status" value="1"/>
</dbReference>
<evidence type="ECO:0000256" key="2">
    <source>
        <dbReference type="ARBA" id="ARBA00012587"/>
    </source>
</evidence>
<dbReference type="PANTHER" id="PTHR30124:SF0">
    <property type="entry name" value="MEMBRANE-BOUND LYTIC MUREIN TRANSGLYCOSYLASE A"/>
    <property type="match status" value="1"/>
</dbReference>
<organism evidence="7 8">
    <name type="scientific">Erythrobacter rubeus</name>
    <dbReference type="NCBI Taxonomy" id="2760803"/>
    <lineage>
        <taxon>Bacteria</taxon>
        <taxon>Pseudomonadati</taxon>
        <taxon>Pseudomonadota</taxon>
        <taxon>Alphaproteobacteria</taxon>
        <taxon>Sphingomonadales</taxon>
        <taxon>Erythrobacteraceae</taxon>
        <taxon>Erythrobacter/Porphyrobacter group</taxon>
        <taxon>Erythrobacter</taxon>
    </lineage>
</organism>
<dbReference type="SMART" id="SM00925">
    <property type="entry name" value="MltA"/>
    <property type="match status" value="1"/>
</dbReference>
<dbReference type="PIRSF" id="PIRSF019422">
    <property type="entry name" value="MltA"/>
    <property type="match status" value="1"/>
</dbReference>
<reference evidence="7 8" key="1">
    <citation type="submission" date="2020-09" db="EMBL/GenBank/DDBJ databases">
        <authorList>
            <person name="Yoon J.-W."/>
        </authorList>
    </citation>
    <scope>NUCLEOTIDE SEQUENCE [LARGE SCALE GENOMIC DNA]</scope>
    <source>
        <strain evidence="7 8">KMU-140</strain>
    </source>
</reference>
<dbReference type="EMBL" id="JACXLC010000001">
    <property type="protein sequence ID" value="MBD2840712.1"/>
    <property type="molecule type" value="Genomic_DNA"/>
</dbReference>
<comment type="catalytic activity">
    <reaction evidence="1">
        <text>Exolytic cleavage of the (1-&gt;4)-beta-glycosidic linkage between N-acetylmuramic acid (MurNAc) and N-acetylglucosamine (GlcNAc) residues in peptidoglycan, from either the reducing or the non-reducing ends of the peptidoglycan chains, with concomitant formation of a 1,6-anhydrobond in the MurNAc residue.</text>
        <dbReference type="EC" id="4.2.2.n1"/>
    </reaction>
</comment>
<keyword evidence="3" id="KW-0456">Lyase</keyword>
<name>A0ABR8KN69_9SPHN</name>
<dbReference type="CDD" id="cd14485">
    <property type="entry name" value="mltA_like_LT_A"/>
    <property type="match status" value="1"/>
</dbReference>
<sequence>MRIGSALAFLLVLAGCGRVIPDAAPPVTSLPAPAPSAPVQSAPATAAPAYSGSTAVQMGAFALSPLLLNSISSVDAAADLDAFLLSCPIATRRADTSGLTQPSDWQEPCRAAASWPRVRAAQFFATQFTPVRVGDGRAFATGYFEPQIEGSRTRRSPTDVPVYGVPRDLERCWRDDIPQSERTGRAPLSRRTASGSCVPHYTRAEIEAGALDGSAPVLAYASDPVEFFFLQIQGSGRLVTNTGEVIRIGYAGQNGHGYTGIGRVMRQRGLIGSDTGYETSMQGIMQYLRDNPREGAAIMRENESWVFFRELDGEGPLGSIGVPVRARNAVAVDPKFVPYGAPVYLDLDRDVADGLWIAQDTGGAIKGANRFDTFWGAGDDARTIAGGMSGRGEALVLLPKVSAERLRRAP</sequence>
<evidence type="ECO:0000256" key="1">
    <source>
        <dbReference type="ARBA" id="ARBA00001420"/>
    </source>
</evidence>
<feature type="domain" description="Lytic transglycosylase MltA" evidence="6">
    <location>
        <begin position="147"/>
        <end position="309"/>
    </location>
</feature>
<dbReference type="CDD" id="cd14668">
    <property type="entry name" value="mlta_B"/>
    <property type="match status" value="1"/>
</dbReference>
<dbReference type="RefSeq" id="WP_190786325.1">
    <property type="nucleotide sequence ID" value="NZ_JACXLC010000001.1"/>
</dbReference>
<dbReference type="InterPro" id="IPR010611">
    <property type="entry name" value="3D_dom"/>
</dbReference>